<dbReference type="InterPro" id="IPR050039">
    <property type="entry name" value="MAB_1171c-like"/>
</dbReference>
<feature type="transmembrane region" description="Helical" evidence="1">
    <location>
        <begin position="139"/>
        <end position="159"/>
    </location>
</feature>
<gene>
    <name evidence="3" type="ORF">GCM10022252_76480</name>
</gene>
<keyword evidence="1" id="KW-0472">Membrane</keyword>
<dbReference type="Proteomes" id="UP001501251">
    <property type="component" value="Unassembled WGS sequence"/>
</dbReference>
<accession>A0ABP8BLE3</accession>
<feature type="transmembrane region" description="Helical" evidence="1">
    <location>
        <begin position="171"/>
        <end position="193"/>
    </location>
</feature>
<feature type="transmembrane region" description="Helical" evidence="1">
    <location>
        <begin position="61"/>
        <end position="78"/>
    </location>
</feature>
<feature type="transmembrane region" description="Helical" evidence="1">
    <location>
        <begin position="90"/>
        <end position="107"/>
    </location>
</feature>
<keyword evidence="1" id="KW-0812">Transmembrane</keyword>
<evidence type="ECO:0000259" key="2">
    <source>
        <dbReference type="Pfam" id="PF20182"/>
    </source>
</evidence>
<reference evidence="4" key="1">
    <citation type="journal article" date="2019" name="Int. J. Syst. Evol. Microbiol.">
        <title>The Global Catalogue of Microorganisms (GCM) 10K type strain sequencing project: providing services to taxonomists for standard genome sequencing and annotation.</title>
        <authorList>
            <consortium name="The Broad Institute Genomics Platform"/>
            <consortium name="The Broad Institute Genome Sequencing Center for Infectious Disease"/>
            <person name="Wu L."/>
            <person name="Ma J."/>
        </authorList>
    </citation>
    <scope>NUCLEOTIDE SEQUENCE [LARGE SCALE GENOMIC DNA]</scope>
    <source>
        <strain evidence="4">JCM 17388</strain>
    </source>
</reference>
<organism evidence="3 4">
    <name type="scientific">Streptosporangium oxazolinicum</name>
    <dbReference type="NCBI Taxonomy" id="909287"/>
    <lineage>
        <taxon>Bacteria</taxon>
        <taxon>Bacillati</taxon>
        <taxon>Actinomycetota</taxon>
        <taxon>Actinomycetes</taxon>
        <taxon>Streptosporangiales</taxon>
        <taxon>Streptosporangiaceae</taxon>
        <taxon>Streptosporangium</taxon>
    </lineage>
</organism>
<feature type="transmembrane region" description="Helical" evidence="1">
    <location>
        <begin position="205"/>
        <end position="224"/>
    </location>
</feature>
<protein>
    <recommendedName>
        <fullName evidence="2">DUF6545 domain-containing protein</fullName>
    </recommendedName>
</protein>
<proteinExistence type="predicted"/>
<dbReference type="NCBIfam" id="NF042915">
    <property type="entry name" value="MAB_1171c_fam"/>
    <property type="match status" value="1"/>
</dbReference>
<dbReference type="Pfam" id="PF20182">
    <property type="entry name" value="DUF6545"/>
    <property type="match status" value="1"/>
</dbReference>
<dbReference type="InterPro" id="IPR046675">
    <property type="entry name" value="DUF6545"/>
</dbReference>
<evidence type="ECO:0000313" key="4">
    <source>
        <dbReference type="Proteomes" id="UP001501251"/>
    </source>
</evidence>
<dbReference type="EMBL" id="BAABAQ010000020">
    <property type="protein sequence ID" value="GAA4209655.1"/>
    <property type="molecule type" value="Genomic_DNA"/>
</dbReference>
<name>A0ABP8BLE3_9ACTN</name>
<dbReference type="RefSeq" id="WP_344923232.1">
    <property type="nucleotide sequence ID" value="NZ_BAABAQ010000020.1"/>
</dbReference>
<feature type="domain" description="DUF6545" evidence="2">
    <location>
        <begin position="234"/>
        <end position="345"/>
    </location>
</feature>
<keyword evidence="4" id="KW-1185">Reference proteome</keyword>
<keyword evidence="1" id="KW-1133">Transmembrane helix</keyword>
<evidence type="ECO:0000313" key="3">
    <source>
        <dbReference type="EMBL" id="GAA4209655.1"/>
    </source>
</evidence>
<comment type="caution">
    <text evidence="3">The sequence shown here is derived from an EMBL/GenBank/DDBJ whole genome shotgun (WGS) entry which is preliminary data.</text>
</comment>
<evidence type="ECO:0000256" key="1">
    <source>
        <dbReference type="SAM" id="Phobius"/>
    </source>
</evidence>
<sequence>MTGWLITAALWAAVAVRLRQRATRQDQGLLLMFTGIAVGFTLARPEVAALVDAGEVTLSSLLKRCTAMIGAVGVALYMSGVAGRRGRVHIIATITVIICLIITYFAGADRWGETNVFFADQSRFTLNSGEVWAGWAHFLLWYLYVAFVVLALAATCASAAAQTSGVLRVQLVLFGAGAVWCALSPVYALAGLAGLTVYDLGFDQTFLLIPSVLLLIAGMAWQALHRGVTAAYAWWLYTRLGGLWRLLAGLEPGVVLEVGGPWRLRLHRRVVECHDVLRQLAAYLPEGTYESGRVDAGAAALQLREALTVRQTGAPGGGLVPGAPVEGGNDVQEAQWLIRLWRAWKRLGPVRVPA</sequence>